<reference evidence="2 4" key="2">
    <citation type="submission" date="2023-03" db="EMBL/GenBank/DDBJ databases">
        <title>Comparative genome and transcriptome analysis combination mining strategies for increasing vitamin B12 production of Ensifer adhaerens strain.</title>
        <authorList>
            <person name="Yongheng L."/>
        </authorList>
    </citation>
    <scope>NUCLEOTIDE SEQUENCE [LARGE SCALE GENOMIC DNA]</scope>
    <source>
        <strain evidence="2 4">Casida A-T305</strain>
    </source>
</reference>
<keyword evidence="4" id="KW-1185">Reference proteome</keyword>
<dbReference type="GeneID" id="29518896"/>
<evidence type="ECO:0000313" key="2">
    <source>
        <dbReference type="EMBL" id="WFP92510.1"/>
    </source>
</evidence>
<sequence>MSTAALVIAASKSSLRNSRLPQAVVKKEHSRSNDMVLNALNQMIAVLDGVARQRREKQIARNRVEARRELAKLPQRVRDDVMFADPLINHHV</sequence>
<proteinExistence type="predicted"/>
<dbReference type="RefSeq" id="WP_051659126.1">
    <property type="nucleotide sequence ID" value="NZ_CAXURO020000001.1"/>
</dbReference>
<protein>
    <submittedName>
        <fullName evidence="1">Uncharacterized protein</fullName>
    </submittedName>
</protein>
<dbReference type="KEGG" id="eah:FA04_09025"/>
<evidence type="ECO:0000313" key="1">
    <source>
        <dbReference type="EMBL" id="USJ25149.1"/>
    </source>
</evidence>
<dbReference type="AlphaFoldDB" id="A0A9Q9DBB1"/>
<evidence type="ECO:0000313" key="3">
    <source>
        <dbReference type="Proteomes" id="UP001055460"/>
    </source>
</evidence>
<dbReference type="Proteomes" id="UP001214094">
    <property type="component" value="Chromosome"/>
</dbReference>
<evidence type="ECO:0000313" key="4">
    <source>
        <dbReference type="Proteomes" id="UP001214094"/>
    </source>
</evidence>
<accession>A0A9Q9DBB1</accession>
<dbReference type="EMBL" id="CP121308">
    <property type="protein sequence ID" value="WFP92510.1"/>
    <property type="molecule type" value="Genomic_DNA"/>
</dbReference>
<dbReference type="EMBL" id="CP098807">
    <property type="protein sequence ID" value="USJ25149.1"/>
    <property type="molecule type" value="Genomic_DNA"/>
</dbReference>
<dbReference type="Proteomes" id="UP001055460">
    <property type="component" value="Chromosome"/>
</dbReference>
<name>A0A9Q9DBB1_ENSAD</name>
<gene>
    <name evidence="1" type="ORF">NE863_09345</name>
    <name evidence="2" type="ORF">P4B07_09175</name>
</gene>
<reference evidence="1" key="1">
    <citation type="submission" date="2022-06" db="EMBL/GenBank/DDBJ databases">
        <title>Physiological and biochemical characterization and genomic elucidation of a strain of the genus Ensifer adhaerens M8 that combines arsenic oxidation and chromium reduction.</title>
        <authorList>
            <person name="Li X."/>
            <person name="Yu c."/>
        </authorList>
    </citation>
    <scope>NUCLEOTIDE SEQUENCE</scope>
    <source>
        <strain evidence="1">M8</strain>
    </source>
</reference>
<organism evidence="1 3">
    <name type="scientific">Ensifer adhaerens</name>
    <name type="common">Sinorhizobium morelense</name>
    <dbReference type="NCBI Taxonomy" id="106592"/>
    <lineage>
        <taxon>Bacteria</taxon>
        <taxon>Pseudomonadati</taxon>
        <taxon>Pseudomonadota</taxon>
        <taxon>Alphaproteobacteria</taxon>
        <taxon>Hyphomicrobiales</taxon>
        <taxon>Rhizobiaceae</taxon>
        <taxon>Sinorhizobium/Ensifer group</taxon>
        <taxon>Ensifer</taxon>
    </lineage>
</organism>
<dbReference type="OrthoDB" id="8420293at2"/>